<dbReference type="InterPro" id="IPR004332">
    <property type="entry name" value="Transposase_MuDR"/>
</dbReference>
<dbReference type="Pfam" id="PF04434">
    <property type="entry name" value="SWIM"/>
    <property type="match status" value="1"/>
</dbReference>
<feature type="domain" description="SWIM-type" evidence="6">
    <location>
        <begin position="512"/>
        <end position="544"/>
    </location>
</feature>
<keyword evidence="1" id="KW-0479">Metal-binding</keyword>
<dbReference type="InterPro" id="IPR018289">
    <property type="entry name" value="MULE_transposase_dom"/>
</dbReference>
<dbReference type="InterPro" id="IPR006564">
    <property type="entry name" value="Znf_PMZ"/>
</dbReference>
<feature type="region of interest" description="Disordered" evidence="5">
    <location>
        <begin position="593"/>
        <end position="622"/>
    </location>
</feature>
<evidence type="ECO:0000313" key="7">
    <source>
        <dbReference type="EMBL" id="KAK0608910.1"/>
    </source>
</evidence>
<name>A0AA39U193_ACESA</name>
<protein>
    <recommendedName>
        <fullName evidence="6">SWIM-type domain-containing protein</fullName>
    </recommendedName>
</protein>
<dbReference type="SMART" id="SM00575">
    <property type="entry name" value="ZnF_PMZ"/>
    <property type="match status" value="1"/>
</dbReference>
<keyword evidence="8" id="KW-1185">Reference proteome</keyword>
<reference evidence="7" key="1">
    <citation type="journal article" date="2022" name="Plant J.">
        <title>Strategies of tolerance reflected in two North American maple genomes.</title>
        <authorList>
            <person name="McEvoy S.L."/>
            <person name="Sezen U.U."/>
            <person name="Trouern-Trend A."/>
            <person name="McMahon S.M."/>
            <person name="Schaberg P.G."/>
            <person name="Yang J."/>
            <person name="Wegrzyn J.L."/>
            <person name="Swenson N.G."/>
        </authorList>
    </citation>
    <scope>NUCLEOTIDE SEQUENCE</scope>
    <source>
        <strain evidence="7">NS2018</strain>
    </source>
</reference>
<dbReference type="PANTHER" id="PTHR31973:SF187">
    <property type="entry name" value="MUTATOR TRANSPOSASE MUDRA PROTEIN"/>
    <property type="match status" value="1"/>
</dbReference>
<evidence type="ECO:0000256" key="5">
    <source>
        <dbReference type="SAM" id="MobiDB-lite"/>
    </source>
</evidence>
<evidence type="ECO:0000313" key="8">
    <source>
        <dbReference type="Proteomes" id="UP001168877"/>
    </source>
</evidence>
<organism evidence="7 8">
    <name type="scientific">Acer saccharum</name>
    <name type="common">Sugar maple</name>
    <dbReference type="NCBI Taxonomy" id="4024"/>
    <lineage>
        <taxon>Eukaryota</taxon>
        <taxon>Viridiplantae</taxon>
        <taxon>Streptophyta</taxon>
        <taxon>Embryophyta</taxon>
        <taxon>Tracheophyta</taxon>
        <taxon>Spermatophyta</taxon>
        <taxon>Magnoliopsida</taxon>
        <taxon>eudicotyledons</taxon>
        <taxon>Gunneridae</taxon>
        <taxon>Pentapetalae</taxon>
        <taxon>rosids</taxon>
        <taxon>malvids</taxon>
        <taxon>Sapindales</taxon>
        <taxon>Sapindaceae</taxon>
        <taxon>Hippocastanoideae</taxon>
        <taxon>Acereae</taxon>
        <taxon>Acer</taxon>
    </lineage>
</organism>
<dbReference type="SUPFAM" id="SSF57756">
    <property type="entry name" value="Retrovirus zinc finger-like domains"/>
    <property type="match status" value="1"/>
</dbReference>
<dbReference type="GO" id="GO:0008270">
    <property type="term" value="F:zinc ion binding"/>
    <property type="evidence" value="ECO:0007669"/>
    <property type="project" value="UniProtKB-KW"/>
</dbReference>
<gene>
    <name evidence="7" type="ORF">LWI29_037899</name>
</gene>
<feature type="compositionally biased region" description="Low complexity" evidence="5">
    <location>
        <begin position="667"/>
        <end position="684"/>
    </location>
</feature>
<evidence type="ECO:0000256" key="1">
    <source>
        <dbReference type="ARBA" id="ARBA00022723"/>
    </source>
</evidence>
<feature type="region of interest" description="Disordered" evidence="5">
    <location>
        <begin position="634"/>
        <end position="726"/>
    </location>
</feature>
<feature type="compositionally biased region" description="Low complexity" evidence="5">
    <location>
        <begin position="713"/>
        <end position="726"/>
    </location>
</feature>
<evidence type="ECO:0000259" key="6">
    <source>
        <dbReference type="PROSITE" id="PS50966"/>
    </source>
</evidence>
<comment type="caution">
    <text evidence="7">The sequence shown here is derived from an EMBL/GenBank/DDBJ whole genome shotgun (WGS) entry which is preliminary data.</text>
</comment>
<feature type="non-terminal residue" evidence="7">
    <location>
        <position position="726"/>
    </location>
</feature>
<evidence type="ECO:0000256" key="4">
    <source>
        <dbReference type="PROSITE-ProRule" id="PRU00325"/>
    </source>
</evidence>
<dbReference type="Pfam" id="PF10551">
    <property type="entry name" value="MULE"/>
    <property type="match status" value="1"/>
</dbReference>
<keyword evidence="2 4" id="KW-0863">Zinc-finger</keyword>
<dbReference type="InterPro" id="IPR036875">
    <property type="entry name" value="Znf_CCHC_sf"/>
</dbReference>
<dbReference type="EMBL" id="JAUESC010000001">
    <property type="protein sequence ID" value="KAK0608910.1"/>
    <property type="molecule type" value="Genomic_DNA"/>
</dbReference>
<evidence type="ECO:0000256" key="2">
    <source>
        <dbReference type="ARBA" id="ARBA00022771"/>
    </source>
</evidence>
<accession>A0AA39U193</accession>
<keyword evidence="3" id="KW-0862">Zinc</keyword>
<dbReference type="Proteomes" id="UP001168877">
    <property type="component" value="Unassembled WGS sequence"/>
</dbReference>
<dbReference type="PROSITE" id="PS50966">
    <property type="entry name" value="ZF_SWIM"/>
    <property type="match status" value="1"/>
</dbReference>
<reference evidence="7" key="2">
    <citation type="submission" date="2023-06" db="EMBL/GenBank/DDBJ databases">
        <authorList>
            <person name="Swenson N.G."/>
            <person name="Wegrzyn J.L."/>
            <person name="Mcevoy S.L."/>
        </authorList>
    </citation>
    <scope>NUCLEOTIDE SEQUENCE</scope>
    <source>
        <strain evidence="7">NS2018</strain>
        <tissue evidence="7">Leaf</tissue>
    </source>
</reference>
<evidence type="ECO:0000256" key="3">
    <source>
        <dbReference type="ARBA" id="ARBA00022833"/>
    </source>
</evidence>
<dbReference type="AlphaFoldDB" id="A0AA39U193"/>
<proteinExistence type="predicted"/>
<dbReference type="InterPro" id="IPR007527">
    <property type="entry name" value="Znf_SWIM"/>
</dbReference>
<dbReference type="PANTHER" id="PTHR31973">
    <property type="entry name" value="POLYPROTEIN, PUTATIVE-RELATED"/>
    <property type="match status" value="1"/>
</dbReference>
<dbReference type="Pfam" id="PF03108">
    <property type="entry name" value="DBD_Tnp_Mut"/>
    <property type="match status" value="1"/>
</dbReference>
<sequence>GDNEDGVGVGVGVGVDGDNEDITKECMNLFEGYESKSDDEFSSDSDTDQSHVKVDKLLRGVPFKKDENEIKFFVGQTFANKEVMRDIFREYAVQEGVVLNRIKNDKQRQTYQCNAAGCPWRAHASWMIDKTTFILKTLVDQHECHRVCNNKEAKVKWIASKFDSIVKSNPSLNVKVLADLLLEKFNVSVELKRLYGVKHRVLRQIRSEHEHSFKYLRQYAYTLNQTNPGVAIHMRVQKPVSVFHRLFLSFEAQKLGFLDGCRPFIGLDGCHLKGPCGGILLSAVALDANSGLFPLAVCICEKETKYSWLWFLNHLKMYLQFPSDRHLCFMSDRQKGLIKALSKHFPTASKRYCARHIYANFRGSYCGDSFKKLFWKASRSTNVFDFKAALNDIGEIHPGAKEWLSKIEPRLWSRFAFDAVIRCDHVTNNMTEAFNSLLGTHRSETYLQLLEFIRRMLIRKFQERKDECDAWRTVLPPRVHAKILKHSKASRQMTIISAGDQEYEILGQDGTFAVKLKQYNCGCGSWQISGIPCPHAMAAISHNCGKESLRDMVPRYVHQSLTKSAYMQTYKGMIHPVPDQKMWPEIVADEVLPPPIHVQPGRPKMQRKRESGEKSKGGRTGTVVCTYCNKAGHNKRTCKEKKEATKSSGSSPTRPRRKKSMITPETSSSQPTSTVQSQVHSQHPPSTAEASSSQPTRTKKTKKQHQTPAGGYQNPSQSQPQSQLTD</sequence>
<dbReference type="GO" id="GO:0003676">
    <property type="term" value="F:nucleic acid binding"/>
    <property type="evidence" value="ECO:0007669"/>
    <property type="project" value="InterPro"/>
</dbReference>